<proteinExistence type="predicted"/>
<organism evidence="7 8">
    <name type="scientific">Corynebacterium incognita</name>
    <dbReference type="NCBI Taxonomy" id="2754725"/>
    <lineage>
        <taxon>Bacteria</taxon>
        <taxon>Bacillati</taxon>
        <taxon>Actinomycetota</taxon>
        <taxon>Actinomycetes</taxon>
        <taxon>Mycobacteriales</taxon>
        <taxon>Corynebacteriaceae</taxon>
        <taxon>Corynebacterium</taxon>
    </lineage>
</organism>
<sequence>MQSVPSQPHTLDFYRLLSLSPTLSSDQLGEAIADLDDRMEASGIDSKDPRRKNVSLAYAVLGDDAKRAIYDRHLQSGSYLSVRQLEYLGSFGKLPDAVSLDRPIGPAAGAVAGPPTAAPMSASYQEWKQPFSAAAPRRGAHVGFAVGQPMNPGVIDPLEAPDYSSAQLVSAQNREMEEYRRISARANAAARGFGHTVDFLLAAGLGTAGVFAVESLYVVPNALDPDSSGMFVLYSVLAGLIMTLYFVLGDAFGGTLGKRMLGYKVRNIDTGKNLGLVKAAKRNWFRALTMIPYFGWLATAVISLPVLLSISPKRKKIGTHDQLANAEIVKSLPAPQAQER</sequence>
<evidence type="ECO:0000256" key="1">
    <source>
        <dbReference type="ARBA" id="ARBA00004141"/>
    </source>
</evidence>
<dbReference type="InterPro" id="IPR010432">
    <property type="entry name" value="RDD"/>
</dbReference>
<dbReference type="SUPFAM" id="SSF46565">
    <property type="entry name" value="Chaperone J-domain"/>
    <property type="match status" value="1"/>
</dbReference>
<evidence type="ECO:0000259" key="6">
    <source>
        <dbReference type="Pfam" id="PF06271"/>
    </source>
</evidence>
<dbReference type="RefSeq" id="WP_185175413.1">
    <property type="nucleotide sequence ID" value="NZ_CP059404.1"/>
</dbReference>
<evidence type="ECO:0000256" key="2">
    <source>
        <dbReference type="ARBA" id="ARBA00022692"/>
    </source>
</evidence>
<dbReference type="AlphaFoldDB" id="A0A7G7CN61"/>
<evidence type="ECO:0000313" key="7">
    <source>
        <dbReference type="EMBL" id="QNE89027.1"/>
    </source>
</evidence>
<dbReference type="EMBL" id="CP059404">
    <property type="protein sequence ID" value="QNE89027.1"/>
    <property type="molecule type" value="Genomic_DNA"/>
</dbReference>
<feature type="transmembrane region" description="Helical" evidence="5">
    <location>
        <begin position="290"/>
        <end position="310"/>
    </location>
</feature>
<gene>
    <name evidence="7" type="ORF">H0194_08045</name>
</gene>
<comment type="subcellular location">
    <subcellularLocation>
        <location evidence="1">Membrane</location>
        <topology evidence="1">Multi-pass membrane protein</topology>
    </subcellularLocation>
</comment>
<evidence type="ECO:0000313" key="8">
    <source>
        <dbReference type="Proteomes" id="UP000515743"/>
    </source>
</evidence>
<keyword evidence="2 5" id="KW-0812">Transmembrane</keyword>
<dbReference type="KEGG" id="cik:H0194_08045"/>
<evidence type="ECO:0000256" key="4">
    <source>
        <dbReference type="ARBA" id="ARBA00023136"/>
    </source>
</evidence>
<keyword evidence="3 5" id="KW-1133">Transmembrane helix</keyword>
<keyword evidence="4 5" id="KW-0472">Membrane</keyword>
<dbReference type="GO" id="GO:0016020">
    <property type="term" value="C:membrane"/>
    <property type="evidence" value="ECO:0007669"/>
    <property type="project" value="UniProtKB-SubCell"/>
</dbReference>
<feature type="transmembrane region" description="Helical" evidence="5">
    <location>
        <begin position="199"/>
        <end position="219"/>
    </location>
</feature>
<dbReference type="InterPro" id="IPR036869">
    <property type="entry name" value="J_dom_sf"/>
</dbReference>
<accession>A0A7G7CN61</accession>
<name>A0A7G7CN61_9CORY</name>
<reference evidence="7 8" key="1">
    <citation type="submission" date="2020-07" db="EMBL/GenBank/DDBJ databases">
        <title>Complete genome and description of Corynebacterium incognita strain Marseille-Q3630 sp. nov.</title>
        <authorList>
            <person name="Boxberger M."/>
        </authorList>
    </citation>
    <scope>NUCLEOTIDE SEQUENCE [LARGE SCALE GENOMIC DNA]</scope>
    <source>
        <strain evidence="7 8">Marseille-Q3630</strain>
    </source>
</reference>
<dbReference type="Proteomes" id="UP000515743">
    <property type="component" value="Chromosome"/>
</dbReference>
<feature type="transmembrane region" description="Helical" evidence="5">
    <location>
        <begin position="231"/>
        <end position="248"/>
    </location>
</feature>
<evidence type="ECO:0000256" key="5">
    <source>
        <dbReference type="SAM" id="Phobius"/>
    </source>
</evidence>
<keyword evidence="8" id="KW-1185">Reference proteome</keyword>
<protein>
    <submittedName>
        <fullName evidence="7">RDD family protein</fullName>
    </submittedName>
</protein>
<evidence type="ECO:0000256" key="3">
    <source>
        <dbReference type="ARBA" id="ARBA00022989"/>
    </source>
</evidence>
<dbReference type="Pfam" id="PF06271">
    <property type="entry name" value="RDD"/>
    <property type="match status" value="1"/>
</dbReference>
<feature type="domain" description="RDD" evidence="6">
    <location>
        <begin position="186"/>
        <end position="325"/>
    </location>
</feature>